<feature type="compositionally biased region" description="Low complexity" evidence="1">
    <location>
        <begin position="180"/>
        <end position="189"/>
    </location>
</feature>
<evidence type="ECO:0000256" key="1">
    <source>
        <dbReference type="SAM" id="MobiDB-lite"/>
    </source>
</evidence>
<organism evidence="2">
    <name type="scientific">Arundo donax</name>
    <name type="common">Giant reed</name>
    <name type="synonym">Donax arundinaceus</name>
    <dbReference type="NCBI Taxonomy" id="35708"/>
    <lineage>
        <taxon>Eukaryota</taxon>
        <taxon>Viridiplantae</taxon>
        <taxon>Streptophyta</taxon>
        <taxon>Embryophyta</taxon>
        <taxon>Tracheophyta</taxon>
        <taxon>Spermatophyta</taxon>
        <taxon>Magnoliopsida</taxon>
        <taxon>Liliopsida</taxon>
        <taxon>Poales</taxon>
        <taxon>Poaceae</taxon>
        <taxon>PACMAD clade</taxon>
        <taxon>Arundinoideae</taxon>
        <taxon>Arundineae</taxon>
        <taxon>Arundo</taxon>
    </lineage>
</organism>
<sequence>MHAAFAFPGTAAATFSHLISVSFGNSLSAFSSARSSPALQEPPPPSALPALPPASAASALGSSGFRLRRNCSNEPPAAAAAPNFAARMTLSGVRRPPNAAAIFSQRRGSPTGCFTICRRRSSSSWSVHSPASSSLWPPSKKAAASRGCSDAAGWTGPVIGSEGFGGSAVGFCRRRRRGAEAGSGVSSWGGSWGGRRRPRPTETSPPVAEEGAKGARRREAAIQTKREEMTW</sequence>
<evidence type="ECO:0000313" key="2">
    <source>
        <dbReference type="EMBL" id="JAD87741.1"/>
    </source>
</evidence>
<reference evidence="2" key="2">
    <citation type="journal article" date="2015" name="Data Brief">
        <title>Shoot transcriptome of the giant reed, Arundo donax.</title>
        <authorList>
            <person name="Barrero R.A."/>
            <person name="Guerrero F.D."/>
            <person name="Moolhuijzen P."/>
            <person name="Goolsby J.A."/>
            <person name="Tidwell J."/>
            <person name="Bellgard S.E."/>
            <person name="Bellgard M.I."/>
        </authorList>
    </citation>
    <scope>NUCLEOTIDE SEQUENCE</scope>
    <source>
        <tissue evidence="2">Shoot tissue taken approximately 20 cm above the soil surface</tissue>
    </source>
</reference>
<feature type="region of interest" description="Disordered" evidence="1">
    <location>
        <begin position="180"/>
        <end position="231"/>
    </location>
</feature>
<reference evidence="2" key="1">
    <citation type="submission" date="2014-09" db="EMBL/GenBank/DDBJ databases">
        <authorList>
            <person name="Magalhaes I.L.F."/>
            <person name="Oliveira U."/>
            <person name="Santos F.R."/>
            <person name="Vidigal T.H.D.A."/>
            <person name="Brescovit A.D."/>
            <person name="Santos A.J."/>
        </authorList>
    </citation>
    <scope>NUCLEOTIDE SEQUENCE</scope>
    <source>
        <tissue evidence="2">Shoot tissue taken approximately 20 cm above the soil surface</tissue>
    </source>
</reference>
<dbReference type="AlphaFoldDB" id="A0A0A9DIV7"/>
<proteinExistence type="predicted"/>
<dbReference type="EMBL" id="GBRH01210154">
    <property type="protein sequence ID" value="JAD87741.1"/>
    <property type="molecule type" value="Transcribed_RNA"/>
</dbReference>
<name>A0A0A9DIV7_ARUDO</name>
<protein>
    <submittedName>
        <fullName evidence="2">Uncharacterized protein</fullName>
    </submittedName>
</protein>
<accession>A0A0A9DIV7</accession>
<feature type="compositionally biased region" description="Basic and acidic residues" evidence="1">
    <location>
        <begin position="210"/>
        <end position="231"/>
    </location>
</feature>